<accession>A0A5D3CAY9</accession>
<dbReference type="InterPro" id="IPR043128">
    <property type="entry name" value="Rev_trsase/Diguanyl_cyclase"/>
</dbReference>
<dbReference type="Proteomes" id="UP000321947">
    <property type="component" value="Unassembled WGS sequence"/>
</dbReference>
<evidence type="ECO:0000313" key="3">
    <source>
        <dbReference type="EMBL" id="TYK08374.1"/>
    </source>
</evidence>
<organism evidence="3 5">
    <name type="scientific">Cucumis melo var. makuwa</name>
    <name type="common">Oriental melon</name>
    <dbReference type="NCBI Taxonomy" id="1194695"/>
    <lineage>
        <taxon>Eukaryota</taxon>
        <taxon>Viridiplantae</taxon>
        <taxon>Streptophyta</taxon>
        <taxon>Embryophyta</taxon>
        <taxon>Tracheophyta</taxon>
        <taxon>Spermatophyta</taxon>
        <taxon>Magnoliopsida</taxon>
        <taxon>eudicotyledons</taxon>
        <taxon>Gunneridae</taxon>
        <taxon>Pentapetalae</taxon>
        <taxon>rosids</taxon>
        <taxon>fabids</taxon>
        <taxon>Cucurbitales</taxon>
        <taxon>Cucurbitaceae</taxon>
        <taxon>Benincaseae</taxon>
        <taxon>Cucumis</taxon>
    </lineage>
</organism>
<dbReference type="EMBL" id="SSTE01013117">
    <property type="protein sequence ID" value="KAA0047720.1"/>
    <property type="molecule type" value="Genomic_DNA"/>
</dbReference>
<dbReference type="Pfam" id="PF00078">
    <property type="entry name" value="RVT_1"/>
    <property type="match status" value="1"/>
</dbReference>
<sequence>MPFGLCNVLGTFQRCMMALFADFLERLVEIFMVDFLVFGDFFTECLNNLEEVLKTCKETQLVLNWEKCYFMVTEGIMLGYKISHAGLEVDPTKIDVVSKLPPSSDLKALQSFLAHVGFYRRFIKGFFQIVKSLCNLLGASQSYIFDEKCHQAYQTLKAR</sequence>
<reference evidence="4 5" key="1">
    <citation type="submission" date="2019-08" db="EMBL/GenBank/DDBJ databases">
        <title>Draft genome sequences of two oriental melons (Cucumis melo L. var makuwa).</title>
        <authorList>
            <person name="Kwon S.-Y."/>
        </authorList>
    </citation>
    <scope>NUCLEOTIDE SEQUENCE [LARGE SCALE GENOMIC DNA]</scope>
    <source>
        <strain evidence="5">cv. Chang Bougi</strain>
        <strain evidence="4">cv. SW 3</strain>
        <tissue evidence="3">Leaf</tissue>
    </source>
</reference>
<dbReference type="AlphaFoldDB" id="A0A5D3CAY9"/>
<dbReference type="PANTHER" id="PTHR33064:SF39">
    <property type="match status" value="1"/>
</dbReference>
<dbReference type="InterPro" id="IPR051320">
    <property type="entry name" value="Viral_Replic_Matur_Polypro"/>
</dbReference>
<dbReference type="InterPro" id="IPR000477">
    <property type="entry name" value="RT_dom"/>
</dbReference>
<name>A0A5D3CAY9_CUCMM</name>
<dbReference type="PANTHER" id="PTHR33064">
    <property type="entry name" value="POL PROTEIN"/>
    <property type="match status" value="1"/>
</dbReference>
<proteinExistence type="predicted"/>
<evidence type="ECO:0000259" key="1">
    <source>
        <dbReference type="Pfam" id="PF00078"/>
    </source>
</evidence>
<dbReference type="CDD" id="cd01647">
    <property type="entry name" value="RT_LTR"/>
    <property type="match status" value="1"/>
</dbReference>
<dbReference type="SUPFAM" id="SSF56672">
    <property type="entry name" value="DNA/RNA polymerases"/>
    <property type="match status" value="1"/>
</dbReference>
<comment type="caution">
    <text evidence="3">The sequence shown here is derived from an EMBL/GenBank/DDBJ whole genome shotgun (WGS) entry which is preliminary data.</text>
</comment>
<dbReference type="EMBL" id="SSTD01012901">
    <property type="protein sequence ID" value="TYK08374.1"/>
    <property type="molecule type" value="Genomic_DNA"/>
</dbReference>
<dbReference type="Gene3D" id="3.30.70.270">
    <property type="match status" value="2"/>
</dbReference>
<feature type="domain" description="Reverse transcriptase" evidence="1">
    <location>
        <begin position="1"/>
        <end position="82"/>
    </location>
</feature>
<evidence type="ECO:0000313" key="4">
    <source>
        <dbReference type="Proteomes" id="UP000321393"/>
    </source>
</evidence>
<evidence type="ECO:0000313" key="5">
    <source>
        <dbReference type="Proteomes" id="UP000321947"/>
    </source>
</evidence>
<dbReference type="InterPro" id="IPR043502">
    <property type="entry name" value="DNA/RNA_pol_sf"/>
</dbReference>
<protein>
    <submittedName>
        <fullName evidence="3">Retrovirus-related Pol polyprotein from transposon 17.6</fullName>
    </submittedName>
</protein>
<gene>
    <name evidence="3" type="ORF">E5676_scaffold648G001870</name>
    <name evidence="2" type="ORF">E6C27_scaffold115G002340</name>
</gene>
<dbReference type="OrthoDB" id="1922084at2759"/>
<evidence type="ECO:0000313" key="2">
    <source>
        <dbReference type="EMBL" id="KAA0047720.1"/>
    </source>
</evidence>
<dbReference type="Proteomes" id="UP000321393">
    <property type="component" value="Unassembled WGS sequence"/>
</dbReference>